<sequence>MTTSAERLKPPNRRSGPRVRQHHVTGHVKHQGLNG</sequence>
<accession>A0AA50ACU2</accession>
<protein>
    <submittedName>
        <fullName evidence="2">Uncharacterized protein</fullName>
    </submittedName>
</protein>
<name>A0AA50ACU2_9VIRU</name>
<dbReference type="EMBL" id="OQ890311">
    <property type="protein sequence ID" value="WLJ25507.1"/>
    <property type="molecule type" value="Genomic_DNA"/>
</dbReference>
<evidence type="ECO:0000256" key="1">
    <source>
        <dbReference type="SAM" id="MobiDB-lite"/>
    </source>
</evidence>
<feature type="region of interest" description="Disordered" evidence="1">
    <location>
        <begin position="1"/>
        <end position="35"/>
    </location>
</feature>
<organism evidence="2">
    <name type="scientific">Corynebacterium phage HS01</name>
    <dbReference type="NCBI Taxonomy" id="3056389"/>
    <lineage>
        <taxon>Viruses</taxon>
    </lineage>
</organism>
<proteinExistence type="predicted"/>
<reference evidence="2" key="1">
    <citation type="submission" date="2023-04" db="EMBL/GenBank/DDBJ databases">
        <title>The human skin virome in hidradenitis suppurativa patients.</title>
        <authorList>
            <person name="Jansen D."/>
        </authorList>
    </citation>
    <scope>NUCLEOTIDE SEQUENCE</scope>
    <source>
        <strain evidence="2">VC1_JansenPhageA</strain>
    </source>
</reference>
<evidence type="ECO:0000313" key="2">
    <source>
        <dbReference type="EMBL" id="WLJ25507.1"/>
    </source>
</evidence>
<feature type="compositionally biased region" description="Basic residues" evidence="1">
    <location>
        <begin position="10"/>
        <end position="35"/>
    </location>
</feature>